<feature type="chain" id="PRO_5047288432" evidence="1">
    <location>
        <begin position="23"/>
        <end position="134"/>
    </location>
</feature>
<sequence>MTFISHIVGVSALSVLAGIAQADVAVIINPGAAKVPSQAEVANIFLGKDKSLKGFDLKGWNATKETFYAQVTSKNEAQLKSYWSGLIFTGKGQPLATLDDDAAVVARVASDSNAIGYVDSQAVTGSVKVLFTLR</sequence>
<evidence type="ECO:0000313" key="2">
    <source>
        <dbReference type="EMBL" id="MBD7975803.1"/>
    </source>
</evidence>
<feature type="signal peptide" evidence="1">
    <location>
        <begin position="1"/>
        <end position="22"/>
    </location>
</feature>
<proteinExistence type="predicted"/>
<dbReference type="Gene3D" id="3.40.190.10">
    <property type="entry name" value="Periplasmic binding protein-like II"/>
    <property type="match status" value="1"/>
</dbReference>
<dbReference type="SUPFAM" id="SSF53850">
    <property type="entry name" value="Periplasmic binding protein-like II"/>
    <property type="match status" value="1"/>
</dbReference>
<evidence type="ECO:0000256" key="1">
    <source>
        <dbReference type="SAM" id="SignalP"/>
    </source>
</evidence>
<dbReference type="Proteomes" id="UP000611945">
    <property type="component" value="Unassembled WGS sequence"/>
</dbReference>
<reference evidence="2 3" key="1">
    <citation type="submission" date="2020-08" db="EMBL/GenBank/DDBJ databases">
        <title>A Genomic Blueprint of the Chicken Gut Microbiome.</title>
        <authorList>
            <person name="Gilroy R."/>
            <person name="Ravi A."/>
            <person name="Getino M."/>
            <person name="Pursley I."/>
            <person name="Horton D.L."/>
            <person name="Alikhan N.-F."/>
            <person name="Baker D."/>
            <person name="Gharbi K."/>
            <person name="Hall N."/>
            <person name="Watson M."/>
            <person name="Adriaenssens E.M."/>
            <person name="Foster-Nyarko E."/>
            <person name="Jarju S."/>
            <person name="Secka A."/>
            <person name="Antonio M."/>
            <person name="Oren A."/>
            <person name="Chaudhuri R."/>
            <person name="La Ragione R.M."/>
            <person name="Hildebrand F."/>
            <person name="Pallen M.J."/>
        </authorList>
    </citation>
    <scope>NUCLEOTIDE SEQUENCE [LARGE SCALE GENOMIC DNA]</scope>
    <source>
        <strain evidence="2 3">Sa2CUA2</strain>
    </source>
</reference>
<accession>A0ABR8TJ51</accession>
<protein>
    <submittedName>
        <fullName evidence="2">Phosphate ABC transporter substrate-binding protein</fullName>
    </submittedName>
</protein>
<keyword evidence="1" id="KW-0732">Signal</keyword>
<comment type="caution">
    <text evidence="2">The sequence shown here is derived from an EMBL/GenBank/DDBJ whole genome shotgun (WGS) entry which is preliminary data.</text>
</comment>
<name>A0ABR8TJ51_9PSED</name>
<evidence type="ECO:0000313" key="3">
    <source>
        <dbReference type="Proteomes" id="UP000611945"/>
    </source>
</evidence>
<gene>
    <name evidence="2" type="ORF">H9642_01220</name>
</gene>
<organism evidence="2 3">
    <name type="scientific">Serpens gallinarum</name>
    <dbReference type="NCBI Taxonomy" id="2763075"/>
    <lineage>
        <taxon>Bacteria</taxon>
        <taxon>Pseudomonadati</taxon>
        <taxon>Pseudomonadota</taxon>
        <taxon>Gammaproteobacteria</taxon>
        <taxon>Pseudomonadales</taxon>
        <taxon>Pseudomonadaceae</taxon>
        <taxon>Pseudomonas</taxon>
    </lineage>
</organism>
<dbReference type="EMBL" id="JACSQG010000001">
    <property type="protein sequence ID" value="MBD7975803.1"/>
    <property type="molecule type" value="Genomic_DNA"/>
</dbReference>
<dbReference type="RefSeq" id="WP_251834590.1">
    <property type="nucleotide sequence ID" value="NZ_JACSQG010000001.1"/>
</dbReference>
<keyword evidence="3" id="KW-1185">Reference proteome</keyword>